<gene>
    <name evidence="1" type="ORF">LPB142_08665</name>
</gene>
<dbReference type="STRING" id="1850250.LPB142_08665"/>
<dbReference type="InterPro" id="IPR010775">
    <property type="entry name" value="DUF1365"/>
</dbReference>
<protein>
    <submittedName>
        <fullName evidence="1">Cyclopropane-fatty-acyl-phospholipid synthase</fullName>
    </submittedName>
</protein>
<dbReference type="KEGG" id="rhp:LPB142_08665"/>
<dbReference type="PANTHER" id="PTHR33973">
    <property type="entry name" value="OS07G0153300 PROTEIN"/>
    <property type="match status" value="1"/>
</dbReference>
<dbReference type="Pfam" id="PF07103">
    <property type="entry name" value="DUF1365"/>
    <property type="match status" value="1"/>
</dbReference>
<evidence type="ECO:0000313" key="2">
    <source>
        <dbReference type="Proteomes" id="UP000176562"/>
    </source>
</evidence>
<organism evidence="1 2">
    <name type="scientific">Rhodobacter xanthinilyticus</name>
    <dbReference type="NCBI Taxonomy" id="1850250"/>
    <lineage>
        <taxon>Bacteria</taxon>
        <taxon>Pseudomonadati</taxon>
        <taxon>Pseudomonadota</taxon>
        <taxon>Alphaproteobacteria</taxon>
        <taxon>Rhodobacterales</taxon>
        <taxon>Rhodobacter group</taxon>
        <taxon>Rhodobacter</taxon>
    </lineage>
</organism>
<evidence type="ECO:0000313" key="1">
    <source>
        <dbReference type="EMBL" id="AOZ70968.1"/>
    </source>
</evidence>
<keyword evidence="2" id="KW-1185">Reference proteome</keyword>
<accession>A0A1D9MGT3</accession>
<sequence>MWLPACVTHARRGPLRHGFRTTADHLLFAPEALRPPRLMGHNRFNLFAFHDSDHGGPRGAGRGAGWAWEQFAAAGYAPAPGRVLALLTQPRFLGFWFAPVSFWMLLEGDALCAVIAEVNNTFGQRHSYLLLPPSPGPITAATALHARKVFHVSPFQDIAGGYRFNFALSPERVAIRIAQETEGGGIDTALAGPLRPLTARAILGAALRRPGGALRVLAQIYGHALALKLKGARYRPLPAPPDQEISR</sequence>
<dbReference type="Proteomes" id="UP000176562">
    <property type="component" value="Chromosome"/>
</dbReference>
<proteinExistence type="predicted"/>
<dbReference type="EMBL" id="CP017781">
    <property type="protein sequence ID" value="AOZ70968.1"/>
    <property type="molecule type" value="Genomic_DNA"/>
</dbReference>
<reference evidence="1 2" key="1">
    <citation type="submission" date="2016-10" db="EMBL/GenBank/DDBJ databases">
        <title>Rhodobacter sp. LPB0142, isolated from sea water.</title>
        <authorList>
            <person name="Kim E."/>
            <person name="Yi H."/>
        </authorList>
    </citation>
    <scope>NUCLEOTIDE SEQUENCE [LARGE SCALE GENOMIC DNA]</scope>
    <source>
        <strain evidence="1 2">LPB0142</strain>
    </source>
</reference>
<dbReference type="PANTHER" id="PTHR33973:SF4">
    <property type="entry name" value="OS07G0153300 PROTEIN"/>
    <property type="match status" value="1"/>
</dbReference>
<dbReference type="AlphaFoldDB" id="A0A1D9MGT3"/>
<name>A0A1D9MGT3_9RHOB</name>